<name>A0A6F9XJ95_9LACO</name>
<comment type="caution">
    <text evidence="1">The sequence shown here is derived from an EMBL/GenBank/DDBJ whole genome shotgun (WGS) entry which is preliminary data.</text>
</comment>
<dbReference type="Proteomes" id="UP000494265">
    <property type="component" value="Unassembled WGS sequence"/>
</dbReference>
<evidence type="ECO:0000313" key="1">
    <source>
        <dbReference type="EMBL" id="GET05319.1"/>
    </source>
</evidence>
<accession>A0A6F9XJ95</accession>
<proteinExistence type="predicted"/>
<sequence>MEDNVVLTFDYKDANLDKYYRITDDFWFKELPIAQVQYAKYIETLTQHEADLLQHWWSKHSKTPKHRVELVIDELLSEVSKKMLKKERYYRMLSAIVVREFVVKGGNHED</sequence>
<dbReference type="EMBL" id="BLAM01000054">
    <property type="protein sequence ID" value="GET05319.1"/>
    <property type="molecule type" value="Genomic_DNA"/>
</dbReference>
<reference evidence="1" key="1">
    <citation type="submission" date="2019-10" db="EMBL/GenBank/DDBJ databases">
        <title>Lactobacillus agilis SY212 Whole Genome Sequencing Project.</title>
        <authorList>
            <person name="Suzuki S."/>
            <person name="Endo A."/>
            <person name="Maeno S."/>
            <person name="Shiwa Y."/>
            <person name="Matsutani M."/>
            <person name="Kajikawa A."/>
        </authorList>
    </citation>
    <scope>NUCLEOTIDE SEQUENCE</scope>
    <source>
        <strain evidence="1">SY212</strain>
    </source>
</reference>
<dbReference type="RefSeq" id="WP_172584172.1">
    <property type="nucleotide sequence ID" value="NZ_BLAM01000054.1"/>
</dbReference>
<dbReference type="AlphaFoldDB" id="A0A6F9XJ95"/>
<protein>
    <submittedName>
        <fullName evidence="1">Uncharacterized protein</fullName>
    </submittedName>
</protein>
<organism evidence="1">
    <name type="scientific">Ligilactobacillus agilis</name>
    <dbReference type="NCBI Taxonomy" id="1601"/>
    <lineage>
        <taxon>Bacteria</taxon>
        <taxon>Bacillati</taxon>
        <taxon>Bacillota</taxon>
        <taxon>Bacilli</taxon>
        <taxon>Lactobacillales</taxon>
        <taxon>Lactobacillaceae</taxon>
        <taxon>Ligilactobacillus</taxon>
    </lineage>
</organism>
<gene>
    <name evidence="1" type="ORF">SY212_03490</name>
</gene>